<reference evidence="1" key="1">
    <citation type="submission" date="2014-09" db="EMBL/GenBank/DDBJ databases">
        <authorList>
            <person name="Magalhaes I.L.F."/>
            <person name="Oliveira U."/>
            <person name="Santos F.R."/>
            <person name="Vidigal T.H.D.A."/>
            <person name="Brescovit A.D."/>
            <person name="Santos A.J."/>
        </authorList>
    </citation>
    <scope>NUCLEOTIDE SEQUENCE</scope>
    <source>
        <tissue evidence="1">Shoot tissue taken approximately 20 cm above the soil surface</tissue>
    </source>
</reference>
<name>A0A0A8Y667_ARUDO</name>
<evidence type="ECO:0000313" key="1">
    <source>
        <dbReference type="EMBL" id="JAD21529.1"/>
    </source>
</evidence>
<organism evidence="1">
    <name type="scientific">Arundo donax</name>
    <name type="common">Giant reed</name>
    <name type="synonym">Donax arundinaceus</name>
    <dbReference type="NCBI Taxonomy" id="35708"/>
    <lineage>
        <taxon>Eukaryota</taxon>
        <taxon>Viridiplantae</taxon>
        <taxon>Streptophyta</taxon>
        <taxon>Embryophyta</taxon>
        <taxon>Tracheophyta</taxon>
        <taxon>Spermatophyta</taxon>
        <taxon>Magnoliopsida</taxon>
        <taxon>Liliopsida</taxon>
        <taxon>Poales</taxon>
        <taxon>Poaceae</taxon>
        <taxon>PACMAD clade</taxon>
        <taxon>Arundinoideae</taxon>
        <taxon>Arundineae</taxon>
        <taxon>Arundo</taxon>
    </lineage>
</organism>
<reference evidence="1" key="2">
    <citation type="journal article" date="2015" name="Data Brief">
        <title>Shoot transcriptome of the giant reed, Arundo donax.</title>
        <authorList>
            <person name="Barrero R.A."/>
            <person name="Guerrero F.D."/>
            <person name="Moolhuijzen P."/>
            <person name="Goolsby J.A."/>
            <person name="Tidwell J."/>
            <person name="Bellgard S.E."/>
            <person name="Bellgard M.I."/>
        </authorList>
    </citation>
    <scope>NUCLEOTIDE SEQUENCE</scope>
    <source>
        <tissue evidence="1">Shoot tissue taken approximately 20 cm above the soil surface</tissue>
    </source>
</reference>
<accession>A0A0A8Y667</accession>
<sequence>MLLQMNIRVCFSKLTNPEQIAILLIQLDLALFGTCI</sequence>
<proteinExistence type="predicted"/>
<dbReference type="AlphaFoldDB" id="A0A0A8Y667"/>
<protein>
    <submittedName>
        <fullName evidence="1">Uncharacterized protein</fullName>
    </submittedName>
</protein>
<dbReference type="EMBL" id="GBRH01276366">
    <property type="protein sequence ID" value="JAD21529.1"/>
    <property type="molecule type" value="Transcribed_RNA"/>
</dbReference>